<reference evidence="2" key="1">
    <citation type="submission" date="2020-05" db="EMBL/GenBank/DDBJ databases">
        <authorList>
            <person name="Chiriac C."/>
            <person name="Salcher M."/>
            <person name="Ghai R."/>
            <person name="Kavagutti S V."/>
        </authorList>
    </citation>
    <scope>NUCLEOTIDE SEQUENCE</scope>
</reference>
<sequence length="114" mass="12216">MPPSGATFNITKSTASDKSTANGSFAFLTTSSPTIFMLVRFFNSRNSSMLAQGCSTYSISPTALRKEAAWSTFHKPLTSIRIMACGRSSRIIASRSKSLTGSVPTFTLITEHPG</sequence>
<keyword evidence="1" id="KW-0812">Transmembrane</keyword>
<keyword evidence="1" id="KW-1133">Transmembrane helix</keyword>
<feature type="transmembrane region" description="Helical" evidence="1">
    <location>
        <begin position="20"/>
        <end position="42"/>
    </location>
</feature>
<dbReference type="AlphaFoldDB" id="A0A6J6N6J7"/>
<name>A0A6J6N6J7_9ZZZZ</name>
<organism evidence="2">
    <name type="scientific">freshwater metagenome</name>
    <dbReference type="NCBI Taxonomy" id="449393"/>
    <lineage>
        <taxon>unclassified sequences</taxon>
        <taxon>metagenomes</taxon>
        <taxon>ecological metagenomes</taxon>
    </lineage>
</organism>
<keyword evidence="1" id="KW-0472">Membrane</keyword>
<protein>
    <submittedName>
        <fullName evidence="2">Unannotated protein</fullName>
    </submittedName>
</protein>
<accession>A0A6J6N6J7</accession>
<proteinExistence type="predicted"/>
<evidence type="ECO:0000256" key="1">
    <source>
        <dbReference type="SAM" id="Phobius"/>
    </source>
</evidence>
<dbReference type="EMBL" id="CAEZXG010000032">
    <property type="protein sequence ID" value="CAB4680524.1"/>
    <property type="molecule type" value="Genomic_DNA"/>
</dbReference>
<gene>
    <name evidence="2" type="ORF">UFOPK2359_00664</name>
</gene>
<evidence type="ECO:0000313" key="2">
    <source>
        <dbReference type="EMBL" id="CAB4680524.1"/>
    </source>
</evidence>